<sequence length="144" mass="15797">MGCHALPVGQTGLGKHRGIRRERRDTHPVTAVPPSAHPRVRIPAEVTELVDRTRRSLKPLLDLRPAWIAHLTSRVEGRRLSAEEQQSALGMDLDFGGLSLEDWQHEESAISAALAALAAAPLLERVHETLVPYSGVTWTVSANH</sequence>
<keyword evidence="3" id="KW-1185">Reference proteome</keyword>
<accession>A0A919BU40</accession>
<evidence type="ECO:0000256" key="1">
    <source>
        <dbReference type="SAM" id="MobiDB-lite"/>
    </source>
</evidence>
<evidence type="ECO:0000313" key="3">
    <source>
        <dbReference type="Proteomes" id="UP000632849"/>
    </source>
</evidence>
<gene>
    <name evidence="2" type="ORF">GCM10017667_53810</name>
</gene>
<feature type="region of interest" description="Disordered" evidence="1">
    <location>
        <begin position="1"/>
        <end position="36"/>
    </location>
</feature>
<evidence type="ECO:0000313" key="2">
    <source>
        <dbReference type="EMBL" id="GHG13261.1"/>
    </source>
</evidence>
<reference evidence="2" key="1">
    <citation type="journal article" date="2014" name="Int. J. Syst. Evol. Microbiol.">
        <title>Complete genome sequence of Corynebacterium casei LMG S-19264T (=DSM 44701T), isolated from a smear-ripened cheese.</title>
        <authorList>
            <consortium name="US DOE Joint Genome Institute (JGI-PGF)"/>
            <person name="Walter F."/>
            <person name="Albersmeier A."/>
            <person name="Kalinowski J."/>
            <person name="Ruckert C."/>
        </authorList>
    </citation>
    <scope>NUCLEOTIDE SEQUENCE</scope>
    <source>
        <strain evidence="2">JCM 4122</strain>
    </source>
</reference>
<dbReference type="EMBL" id="BNBE01000002">
    <property type="protein sequence ID" value="GHG13261.1"/>
    <property type="molecule type" value="Genomic_DNA"/>
</dbReference>
<proteinExistence type="predicted"/>
<dbReference type="Proteomes" id="UP000632849">
    <property type="component" value="Unassembled WGS sequence"/>
</dbReference>
<dbReference type="AlphaFoldDB" id="A0A919BU40"/>
<reference evidence="2" key="2">
    <citation type="submission" date="2020-09" db="EMBL/GenBank/DDBJ databases">
        <authorList>
            <person name="Sun Q."/>
            <person name="Ohkuma M."/>
        </authorList>
    </citation>
    <scope>NUCLEOTIDE SEQUENCE</scope>
    <source>
        <strain evidence="2">JCM 4122</strain>
    </source>
</reference>
<organism evidence="2 3">
    <name type="scientific">Streptomyces filamentosus</name>
    <name type="common">Streptomyces roseosporus</name>
    <dbReference type="NCBI Taxonomy" id="67294"/>
    <lineage>
        <taxon>Bacteria</taxon>
        <taxon>Bacillati</taxon>
        <taxon>Actinomycetota</taxon>
        <taxon>Actinomycetes</taxon>
        <taxon>Kitasatosporales</taxon>
        <taxon>Streptomycetaceae</taxon>
        <taxon>Streptomyces</taxon>
    </lineage>
</organism>
<protein>
    <submittedName>
        <fullName evidence="2">Uncharacterized protein</fullName>
    </submittedName>
</protein>
<comment type="caution">
    <text evidence="2">The sequence shown here is derived from an EMBL/GenBank/DDBJ whole genome shotgun (WGS) entry which is preliminary data.</text>
</comment>
<name>A0A919BU40_STRFL</name>